<feature type="domain" description="Carrier" evidence="1">
    <location>
        <begin position="5"/>
        <end position="81"/>
    </location>
</feature>
<gene>
    <name evidence="2" type="ORF">GCM10007977_004140</name>
</gene>
<evidence type="ECO:0000259" key="1">
    <source>
        <dbReference type="PROSITE" id="PS50075"/>
    </source>
</evidence>
<dbReference type="InterPro" id="IPR036736">
    <property type="entry name" value="ACP-like_sf"/>
</dbReference>
<comment type="caution">
    <text evidence="2">The sequence shown here is derived from an EMBL/GenBank/DDBJ whole genome shotgun (WGS) entry which is preliminary data.</text>
</comment>
<proteinExistence type="predicted"/>
<reference evidence="2" key="1">
    <citation type="journal article" date="2014" name="Int. J. Syst. Evol. Microbiol.">
        <title>Complete genome sequence of Corynebacterium casei LMG S-19264T (=DSM 44701T), isolated from a smear-ripened cheese.</title>
        <authorList>
            <consortium name="US DOE Joint Genome Institute (JGI-PGF)"/>
            <person name="Walter F."/>
            <person name="Albersmeier A."/>
            <person name="Kalinowski J."/>
            <person name="Ruckert C."/>
        </authorList>
    </citation>
    <scope>NUCLEOTIDE SEQUENCE</scope>
    <source>
        <strain evidence="2">JCM 19831</strain>
    </source>
</reference>
<organism evidence="2 3">
    <name type="scientific">Dactylosporangium sucinum</name>
    <dbReference type="NCBI Taxonomy" id="1424081"/>
    <lineage>
        <taxon>Bacteria</taxon>
        <taxon>Bacillati</taxon>
        <taxon>Actinomycetota</taxon>
        <taxon>Actinomycetes</taxon>
        <taxon>Micromonosporales</taxon>
        <taxon>Micromonosporaceae</taxon>
        <taxon>Dactylosporangium</taxon>
    </lineage>
</organism>
<dbReference type="AlphaFoldDB" id="A0A917T1P2"/>
<evidence type="ECO:0000313" key="3">
    <source>
        <dbReference type="Proteomes" id="UP000642070"/>
    </source>
</evidence>
<name>A0A917T1P2_9ACTN</name>
<dbReference type="PROSITE" id="PS50075">
    <property type="entry name" value="CARRIER"/>
    <property type="match status" value="1"/>
</dbReference>
<dbReference type="RefSeq" id="WP_190247933.1">
    <property type="nucleotide sequence ID" value="NZ_BMPI01000002.1"/>
</dbReference>
<dbReference type="Gene3D" id="1.10.1200.10">
    <property type="entry name" value="ACP-like"/>
    <property type="match status" value="1"/>
</dbReference>
<dbReference type="Pfam" id="PF00550">
    <property type="entry name" value="PP-binding"/>
    <property type="match status" value="1"/>
</dbReference>
<protein>
    <recommendedName>
        <fullName evidence="1">Carrier domain-containing protein</fullName>
    </recommendedName>
</protein>
<sequence>MTAPLSPSMSLEQLRGDVAEVLAEEPGSFADDENLIDLGLDSIRLMSLATRWREAGFAAGYLELAQEPTVAAWFDLLEGKR</sequence>
<dbReference type="SUPFAM" id="SSF47336">
    <property type="entry name" value="ACP-like"/>
    <property type="match status" value="1"/>
</dbReference>
<dbReference type="Proteomes" id="UP000642070">
    <property type="component" value="Unassembled WGS sequence"/>
</dbReference>
<reference evidence="2" key="2">
    <citation type="submission" date="2020-09" db="EMBL/GenBank/DDBJ databases">
        <authorList>
            <person name="Sun Q."/>
            <person name="Ohkuma M."/>
        </authorList>
    </citation>
    <scope>NUCLEOTIDE SEQUENCE</scope>
    <source>
        <strain evidence="2">JCM 19831</strain>
    </source>
</reference>
<evidence type="ECO:0000313" key="2">
    <source>
        <dbReference type="EMBL" id="GGM06106.1"/>
    </source>
</evidence>
<dbReference type="EMBL" id="BMPI01000002">
    <property type="protein sequence ID" value="GGM06106.1"/>
    <property type="molecule type" value="Genomic_DNA"/>
</dbReference>
<keyword evidence="3" id="KW-1185">Reference proteome</keyword>
<accession>A0A917T1P2</accession>
<dbReference type="InterPro" id="IPR009081">
    <property type="entry name" value="PP-bd_ACP"/>
</dbReference>